<dbReference type="InterPro" id="IPR032675">
    <property type="entry name" value="LRR_dom_sf"/>
</dbReference>
<name>A0AAV2NFK0_9HYME</name>
<proteinExistence type="predicted"/>
<evidence type="ECO:0008006" key="6">
    <source>
        <dbReference type="Google" id="ProtNLM"/>
    </source>
</evidence>
<evidence type="ECO:0000256" key="2">
    <source>
        <dbReference type="ARBA" id="ARBA00022737"/>
    </source>
</evidence>
<keyword evidence="2" id="KW-0677">Repeat</keyword>
<dbReference type="Proteomes" id="UP001497644">
    <property type="component" value="Chromosome 15"/>
</dbReference>
<dbReference type="Gene3D" id="3.80.10.10">
    <property type="entry name" value="Ribonuclease Inhibitor"/>
    <property type="match status" value="2"/>
</dbReference>
<organism evidence="4 5">
    <name type="scientific">Lasius platythorax</name>
    <dbReference type="NCBI Taxonomy" id="488582"/>
    <lineage>
        <taxon>Eukaryota</taxon>
        <taxon>Metazoa</taxon>
        <taxon>Ecdysozoa</taxon>
        <taxon>Arthropoda</taxon>
        <taxon>Hexapoda</taxon>
        <taxon>Insecta</taxon>
        <taxon>Pterygota</taxon>
        <taxon>Neoptera</taxon>
        <taxon>Endopterygota</taxon>
        <taxon>Hymenoptera</taxon>
        <taxon>Apocrita</taxon>
        <taxon>Aculeata</taxon>
        <taxon>Formicoidea</taxon>
        <taxon>Formicidae</taxon>
        <taxon>Formicinae</taxon>
        <taxon>Lasius</taxon>
        <taxon>Lasius</taxon>
    </lineage>
</organism>
<keyword evidence="1" id="KW-0433">Leucine-rich repeat</keyword>
<dbReference type="SMART" id="SM00365">
    <property type="entry name" value="LRR_SD22"/>
    <property type="match status" value="4"/>
</dbReference>
<dbReference type="InterPro" id="IPR001611">
    <property type="entry name" value="Leu-rich_rpt"/>
</dbReference>
<dbReference type="AlphaFoldDB" id="A0AAV2NFK0"/>
<dbReference type="Pfam" id="PF14580">
    <property type="entry name" value="LRR_9"/>
    <property type="match status" value="1"/>
</dbReference>
<dbReference type="EMBL" id="OZ034838">
    <property type="protein sequence ID" value="CAL1679030.1"/>
    <property type="molecule type" value="Genomic_DNA"/>
</dbReference>
<evidence type="ECO:0000256" key="1">
    <source>
        <dbReference type="ARBA" id="ARBA00022614"/>
    </source>
</evidence>
<reference evidence="4" key="1">
    <citation type="submission" date="2024-04" db="EMBL/GenBank/DDBJ databases">
        <authorList>
            <consortium name="Molecular Ecology Group"/>
        </authorList>
    </citation>
    <scope>NUCLEOTIDE SEQUENCE</scope>
</reference>
<dbReference type="PANTHER" id="PTHR15454">
    <property type="entry name" value="NISCHARIN RELATED"/>
    <property type="match status" value="1"/>
</dbReference>
<gene>
    <name evidence="4" type="ORF">LPLAT_LOCUS4784</name>
</gene>
<protein>
    <recommendedName>
        <fullName evidence="6">Leucine-rich repeat-containing protein 23</fullName>
    </recommendedName>
</protein>
<dbReference type="GO" id="GO:0005737">
    <property type="term" value="C:cytoplasm"/>
    <property type="evidence" value="ECO:0007669"/>
    <property type="project" value="TreeGrafter"/>
</dbReference>
<sequence>MAEFIEEGSYVATSDEESETDEPRFGSALTCEEVINCLHRVGKSGWHDLACLKLNVSYKNLTDVSVIPSHFGHVRHVNVSGNKLTSEALRVLETMPHLEVLQADRNRLTSAELKPMNSLEKLTLNMNKLTYAGTSVISHESLKHLELNHNLISTVAFEAEKLPNLTLLELCDNALTTTAGICSSNLKELFLAGNQIEKIEQLRNLENLKILHLRNNKLANLDGFSNKCLNLNYINLRNNEISKISELTKLSCLQNLETLIILENPFLRKIEQEEEGRKYRRIVLMMLPRLKKIDKELVLDQERNEANELLQKMQNEGYGFTDFDLED</sequence>
<accession>A0AAV2NFK0</accession>
<evidence type="ECO:0000313" key="4">
    <source>
        <dbReference type="EMBL" id="CAL1679030.1"/>
    </source>
</evidence>
<dbReference type="PANTHER" id="PTHR15454:SF56">
    <property type="entry name" value="PROTEIN PHOSPHATASE 1 REGULATORY SUBUNIT 7-RELATED"/>
    <property type="match status" value="1"/>
</dbReference>
<feature type="region of interest" description="Disordered" evidence="3">
    <location>
        <begin position="1"/>
        <end position="22"/>
    </location>
</feature>
<evidence type="ECO:0000256" key="3">
    <source>
        <dbReference type="SAM" id="MobiDB-lite"/>
    </source>
</evidence>
<evidence type="ECO:0000313" key="5">
    <source>
        <dbReference type="Proteomes" id="UP001497644"/>
    </source>
</evidence>
<keyword evidence="5" id="KW-1185">Reference proteome</keyword>
<dbReference type="PROSITE" id="PS51450">
    <property type="entry name" value="LRR"/>
    <property type="match status" value="3"/>
</dbReference>
<dbReference type="SUPFAM" id="SSF52058">
    <property type="entry name" value="L domain-like"/>
    <property type="match status" value="1"/>
</dbReference>